<evidence type="ECO:0000256" key="6">
    <source>
        <dbReference type="SAM" id="Phobius"/>
    </source>
</evidence>
<evidence type="ECO:0000313" key="9">
    <source>
        <dbReference type="Proteomes" id="UP001642484"/>
    </source>
</evidence>
<dbReference type="InterPro" id="IPR038770">
    <property type="entry name" value="Na+/solute_symporter_sf"/>
</dbReference>
<dbReference type="Gene3D" id="3.40.50.720">
    <property type="entry name" value="NAD(P)-binding Rossmann-like Domain"/>
    <property type="match status" value="1"/>
</dbReference>
<feature type="region of interest" description="Disordered" evidence="5">
    <location>
        <begin position="23"/>
        <end position="45"/>
    </location>
</feature>
<keyword evidence="2 6" id="KW-0812">Transmembrane</keyword>
<protein>
    <recommendedName>
        <fullName evidence="7">Cation/H+ exchanger transmembrane domain-containing protein</fullName>
    </recommendedName>
</protein>
<dbReference type="InterPro" id="IPR006153">
    <property type="entry name" value="Cation/H_exchanger_TM"/>
</dbReference>
<proteinExistence type="predicted"/>
<feature type="transmembrane region" description="Helical" evidence="6">
    <location>
        <begin position="822"/>
        <end position="841"/>
    </location>
</feature>
<feature type="transmembrane region" description="Helical" evidence="6">
    <location>
        <begin position="78"/>
        <end position="101"/>
    </location>
</feature>
<comment type="caution">
    <text evidence="8">The sequence shown here is derived from an EMBL/GenBank/DDBJ whole genome shotgun (WGS) entry which is preliminary data.</text>
</comment>
<dbReference type="PANTHER" id="PTHR46157">
    <property type="entry name" value="K(+) EFFLUX ANTIPORTER 3, CHLOROPLASTIC"/>
    <property type="match status" value="1"/>
</dbReference>
<name>A0ABP0S3W1_9DINO</name>
<evidence type="ECO:0000256" key="2">
    <source>
        <dbReference type="ARBA" id="ARBA00022692"/>
    </source>
</evidence>
<feature type="transmembrane region" description="Helical" evidence="6">
    <location>
        <begin position="258"/>
        <end position="281"/>
    </location>
</feature>
<feature type="domain" description="Cation/H+ exchanger transmembrane" evidence="7">
    <location>
        <begin position="126"/>
        <end position="487"/>
    </location>
</feature>
<comment type="subcellular location">
    <subcellularLocation>
        <location evidence="1">Membrane</location>
        <topology evidence="1">Multi-pass membrane protein</topology>
    </subcellularLocation>
</comment>
<feature type="transmembrane region" description="Helical" evidence="6">
    <location>
        <begin position="301"/>
        <end position="322"/>
    </location>
</feature>
<feature type="transmembrane region" description="Helical" evidence="6">
    <location>
        <begin position="750"/>
        <end position="774"/>
    </location>
</feature>
<gene>
    <name evidence="8" type="ORF">CCMP2556_LOCUS49997</name>
</gene>
<feature type="transmembrane region" description="Helical" evidence="6">
    <location>
        <begin position="408"/>
        <end position="426"/>
    </location>
</feature>
<feature type="transmembrane region" description="Helical" evidence="6">
    <location>
        <begin position="438"/>
        <end position="458"/>
    </location>
</feature>
<evidence type="ECO:0000313" key="8">
    <source>
        <dbReference type="EMBL" id="CAK9107053.1"/>
    </source>
</evidence>
<dbReference type="Proteomes" id="UP001642484">
    <property type="component" value="Unassembled WGS sequence"/>
</dbReference>
<dbReference type="Pfam" id="PF00999">
    <property type="entry name" value="Na_H_Exchanger"/>
    <property type="match status" value="1"/>
</dbReference>
<sequence>MVSIAPVPLPRVVCRAPAPRLAGREARRGATPRGATARRRDEGPRPARLRDLATVGALSRALTPKRHRGRWRTWARRLVWPLTIGGSLFLCQKAAVAGTLVAHAGSVSWFQAIFPMSDVLLLLFATTLAVPLMARLRTSPIVGFLLIGLVLGPTGFNLISHVDVSHRIAEFGIIFFLFETGLELSVRKVIAMRNDVFGLGMAQFFLTGGIIAASARWLCPRLHLGGCILMGGGLSLSSSAFALQLLRDKRQLGTRFGRASLGVLLFQDMAVVPLLVLAPLLSSHISSNFTVVLSEAFGKALLALGIIAFTGHFILQPLLAYVKRSNSSEAFLAVTLGTVLLSSSLTQALGLSETLGAFVGGVLVAETDYKHQIEADIAPFRGMLLGLFFVTVGFSFDVQLIANHWLTVIPLLLVLLLVKTLVVVALSRPSKLSLAASIQASALLAPGGEFALVLFRLAEQVGVLDPRTVNVLVTTTVLSMSLTPLLATFSDVGARRLRERRGLKTVEGTDEIGAGCLNRLSKDDRGFVVICGYNVVGRTICRLLDSEGEAQYVVFEDDVKTAQEALPCVNARAAQFKPNTAVGHGVVVEEEKLPEIMVTVDGIGHHGDDFGECRFSRRLREPFRRMAPCPQQKRPQLRAVTEAQSPGFSGKISFSRNFSDIGVQGQEAPYKYLQWILAENCGQPLAQLATEFATLPEVISRGLRGVFMLWSLYILGNFLAVAVMSIFQVAPLQRRCWGFFRQSSYDYKSLVGPLYYVLMALSIVVAAGMTWRFFGEVHAFRSLLLRKMEIGAWPDMGIASADLPPQGCLFVMGLRWMGYRHCFDLLLLMTFTGLDVILLTAEVGWMCVLQFLACCRCFFCSFWKGCCGICGYLCCNTVAGVCCLLPLLGVIGYLLVGLLAAAISGLLSLALFGMVLLSLSWALRFLAFFFRSWAGQ</sequence>
<feature type="transmembrane region" description="Helical" evidence="6">
    <location>
        <begin position="707"/>
        <end position="730"/>
    </location>
</feature>
<feature type="transmembrane region" description="Helical" evidence="6">
    <location>
        <begin position="196"/>
        <end position="217"/>
    </location>
</feature>
<feature type="transmembrane region" description="Helical" evidence="6">
    <location>
        <begin position="141"/>
        <end position="162"/>
    </location>
</feature>
<organism evidence="8 9">
    <name type="scientific">Durusdinium trenchii</name>
    <dbReference type="NCBI Taxonomy" id="1381693"/>
    <lineage>
        <taxon>Eukaryota</taxon>
        <taxon>Sar</taxon>
        <taxon>Alveolata</taxon>
        <taxon>Dinophyceae</taxon>
        <taxon>Suessiales</taxon>
        <taxon>Symbiodiniaceae</taxon>
        <taxon>Durusdinium</taxon>
    </lineage>
</organism>
<feature type="transmembrane region" description="Helical" evidence="6">
    <location>
        <begin position="382"/>
        <end position="402"/>
    </location>
</feature>
<dbReference type="EMBL" id="CAXAMN010026918">
    <property type="protein sequence ID" value="CAK9107053.1"/>
    <property type="molecule type" value="Genomic_DNA"/>
</dbReference>
<dbReference type="Gene3D" id="1.20.1530.20">
    <property type="match status" value="1"/>
</dbReference>
<feature type="transmembrane region" description="Helical" evidence="6">
    <location>
        <begin position="878"/>
        <end position="903"/>
    </location>
</feature>
<keyword evidence="3 6" id="KW-1133">Transmembrane helix</keyword>
<evidence type="ECO:0000256" key="3">
    <source>
        <dbReference type="ARBA" id="ARBA00022989"/>
    </source>
</evidence>
<keyword evidence="9" id="KW-1185">Reference proteome</keyword>
<evidence type="ECO:0000259" key="7">
    <source>
        <dbReference type="Pfam" id="PF00999"/>
    </source>
</evidence>
<evidence type="ECO:0000256" key="5">
    <source>
        <dbReference type="SAM" id="MobiDB-lite"/>
    </source>
</evidence>
<feature type="transmembrane region" description="Helical" evidence="6">
    <location>
        <begin position="909"/>
        <end position="930"/>
    </location>
</feature>
<keyword evidence="4 6" id="KW-0472">Membrane</keyword>
<evidence type="ECO:0000256" key="1">
    <source>
        <dbReference type="ARBA" id="ARBA00004141"/>
    </source>
</evidence>
<feature type="transmembrane region" description="Helical" evidence="6">
    <location>
        <begin position="470"/>
        <end position="494"/>
    </location>
</feature>
<feature type="transmembrane region" description="Helical" evidence="6">
    <location>
        <begin position="168"/>
        <end position="184"/>
    </location>
</feature>
<feature type="transmembrane region" description="Helical" evidence="6">
    <location>
        <begin position="113"/>
        <end position="134"/>
    </location>
</feature>
<reference evidence="8 9" key="1">
    <citation type="submission" date="2024-02" db="EMBL/GenBank/DDBJ databases">
        <authorList>
            <person name="Chen Y."/>
            <person name="Shah S."/>
            <person name="Dougan E. K."/>
            <person name="Thang M."/>
            <person name="Chan C."/>
        </authorList>
    </citation>
    <scope>NUCLEOTIDE SEQUENCE [LARGE SCALE GENOMIC DNA]</scope>
</reference>
<dbReference type="PANTHER" id="PTHR46157:SF4">
    <property type="entry name" value="K(+) EFFLUX ANTIPORTER 3, CHLOROPLASTIC"/>
    <property type="match status" value="1"/>
</dbReference>
<feature type="transmembrane region" description="Helical" evidence="6">
    <location>
        <begin position="223"/>
        <end position="246"/>
    </location>
</feature>
<accession>A0ABP0S3W1</accession>
<evidence type="ECO:0000256" key="4">
    <source>
        <dbReference type="ARBA" id="ARBA00023136"/>
    </source>
</evidence>